<reference evidence="3" key="1">
    <citation type="submission" date="2017-09" db="EMBL/GenBank/DDBJ databases">
        <title>FDA dAtabase for Regulatory Grade micrObial Sequences (FDA-ARGOS): Supporting development and validation of Infectious Disease Dx tests.</title>
        <authorList>
            <person name="Minogue T."/>
            <person name="Wolcott M."/>
            <person name="Wasieloski L."/>
            <person name="Aguilar W."/>
            <person name="Moore D."/>
            <person name="Tallon L."/>
            <person name="Sadzewicz L."/>
            <person name="Ott S."/>
            <person name="Zhao X."/>
            <person name="Nagaraj S."/>
            <person name="Vavikolanu K."/>
            <person name="Aluvathingal J."/>
            <person name="Nadendla S."/>
            <person name="Sichtig H."/>
        </authorList>
    </citation>
    <scope>NUCLEOTIDE SEQUENCE [LARGE SCALE GENOMIC DNA]</scope>
    <source>
        <strain evidence="3">FDAARGOS_394</strain>
    </source>
</reference>
<gene>
    <name evidence="2" type="ORF">CRM82_15475</name>
</gene>
<evidence type="ECO:0000313" key="3">
    <source>
        <dbReference type="Proteomes" id="UP000220246"/>
    </source>
</evidence>
<dbReference type="AlphaFoldDB" id="A0A2A7UX40"/>
<name>A0A2A7UX40_COMTR</name>
<keyword evidence="1" id="KW-0812">Transmembrane</keyword>
<keyword evidence="3" id="KW-1185">Reference proteome</keyword>
<protein>
    <submittedName>
        <fullName evidence="2">Uncharacterized protein</fullName>
    </submittedName>
</protein>
<keyword evidence="1" id="KW-0472">Membrane</keyword>
<proteinExistence type="predicted"/>
<evidence type="ECO:0000256" key="1">
    <source>
        <dbReference type="SAM" id="Phobius"/>
    </source>
</evidence>
<sequence length="75" mass="8357">MLTALMSPRKFALIVVVAGFLAFAWGAYALHSDLGSSGWAQFATVGGLFYMTIGFLMLFLMRQKHPKALHMKEFD</sequence>
<comment type="caution">
    <text evidence="2">The sequence shown here is derived from an EMBL/GenBank/DDBJ whole genome shotgun (WGS) entry which is preliminary data.</text>
</comment>
<feature type="transmembrane region" description="Helical" evidence="1">
    <location>
        <begin position="39"/>
        <end position="61"/>
    </location>
</feature>
<dbReference type="Proteomes" id="UP000220246">
    <property type="component" value="Unassembled WGS sequence"/>
</dbReference>
<keyword evidence="1" id="KW-1133">Transmembrane helix</keyword>
<evidence type="ECO:0000313" key="2">
    <source>
        <dbReference type="EMBL" id="PEH89818.1"/>
    </source>
</evidence>
<dbReference type="EMBL" id="PDEA01000001">
    <property type="protein sequence ID" value="PEH89818.1"/>
    <property type="molecule type" value="Genomic_DNA"/>
</dbReference>
<accession>A0A2A7UX40</accession>
<organism evidence="2 3">
    <name type="scientific">Comamonas terrigena</name>
    <dbReference type="NCBI Taxonomy" id="32013"/>
    <lineage>
        <taxon>Bacteria</taxon>
        <taxon>Pseudomonadati</taxon>
        <taxon>Pseudomonadota</taxon>
        <taxon>Betaproteobacteria</taxon>
        <taxon>Burkholderiales</taxon>
        <taxon>Comamonadaceae</taxon>
        <taxon>Comamonas</taxon>
    </lineage>
</organism>